<dbReference type="InterPro" id="IPR029099">
    <property type="entry name" value="Pribosyltran_N"/>
</dbReference>
<dbReference type="GO" id="GO:0000287">
    <property type="term" value="F:magnesium ion binding"/>
    <property type="evidence" value="ECO:0007669"/>
    <property type="project" value="InterPro"/>
</dbReference>
<evidence type="ECO:0000259" key="4">
    <source>
        <dbReference type="Pfam" id="PF13793"/>
    </source>
</evidence>
<accession>A0A7C5IZH4</accession>
<dbReference type="SMART" id="SM01400">
    <property type="entry name" value="Pribosyltran_N"/>
    <property type="match status" value="1"/>
</dbReference>
<reference evidence="5" key="1">
    <citation type="journal article" date="2020" name="mSystems">
        <title>Genome- and Community-Level Interaction Insights into Carbon Utilization and Element Cycling Functions of Hydrothermarchaeota in Hydrothermal Sediment.</title>
        <authorList>
            <person name="Zhou Z."/>
            <person name="Liu Y."/>
            <person name="Xu W."/>
            <person name="Pan J."/>
            <person name="Luo Z.H."/>
            <person name="Li M."/>
        </authorList>
    </citation>
    <scope>NUCLEOTIDE SEQUENCE [LARGE SCALE GENOMIC DNA]</scope>
    <source>
        <strain evidence="5">HyVt-535</strain>
    </source>
</reference>
<dbReference type="InterPro" id="IPR005946">
    <property type="entry name" value="Rib-P_diPkinase"/>
</dbReference>
<evidence type="ECO:0000256" key="1">
    <source>
        <dbReference type="ARBA" id="ARBA00022727"/>
    </source>
</evidence>
<keyword evidence="5" id="KW-0808">Transferase</keyword>
<dbReference type="PANTHER" id="PTHR10210:SF41">
    <property type="entry name" value="RIBOSE-PHOSPHATE PYROPHOSPHOKINASE 1, CHLOROPLASTIC"/>
    <property type="match status" value="1"/>
</dbReference>
<dbReference type="GO" id="GO:0006164">
    <property type="term" value="P:purine nucleotide biosynthetic process"/>
    <property type="evidence" value="ECO:0007669"/>
    <property type="project" value="TreeGrafter"/>
</dbReference>
<evidence type="ECO:0000256" key="2">
    <source>
        <dbReference type="RuleBase" id="RU004324"/>
    </source>
</evidence>
<evidence type="ECO:0000313" key="5">
    <source>
        <dbReference type="EMBL" id="HHH12748.1"/>
    </source>
</evidence>
<sequence length="292" mass="31997">MLLLGFPEYERQARNLATALAVPYETVAIHRFPDGESLLRTPTELPEAVLLCRSLHFPNDKLTELLLLCGHLREQGVGRILLVAPYLCYMRQDKAFHPGEVVSQRILGRLLADHVDGLITVDAHLHRVHRLADAVPVDPALNLTATEPMARFLEGRLERPLLLGPDEESEQWVAAIARHEGLDYGVARKRRLGDRRVEITLPPGDYRGRQVVLVDDVASTGHTLEAAARALASREPASVSVLVTHALFVGDALERLRAAGVERIWSCDSVPHATNAVPLAGLLAGAIPRVPG</sequence>
<dbReference type="GO" id="GO:0006015">
    <property type="term" value="P:5-phosphoribose 1-diphosphate biosynthetic process"/>
    <property type="evidence" value="ECO:0007669"/>
    <property type="project" value="TreeGrafter"/>
</dbReference>
<dbReference type="PANTHER" id="PTHR10210">
    <property type="entry name" value="RIBOSE-PHOSPHATE DIPHOSPHOKINASE FAMILY MEMBER"/>
    <property type="match status" value="1"/>
</dbReference>
<dbReference type="GO" id="GO:0002189">
    <property type="term" value="C:ribose phosphate diphosphokinase complex"/>
    <property type="evidence" value="ECO:0007669"/>
    <property type="project" value="TreeGrafter"/>
</dbReference>
<comment type="similarity">
    <text evidence="2">Belongs to the ribose-phosphate pyrophosphokinase family.</text>
</comment>
<dbReference type="InterPro" id="IPR000836">
    <property type="entry name" value="PRTase_dom"/>
</dbReference>
<gene>
    <name evidence="5" type="primary">prs</name>
    <name evidence="5" type="ORF">ENJ98_00765</name>
</gene>
<dbReference type="EC" id="2.7.6.1" evidence="5"/>
<keyword evidence="1 2" id="KW-0545">Nucleotide biosynthesis</keyword>
<proteinExistence type="inferred from homology"/>
<dbReference type="Proteomes" id="UP000886100">
    <property type="component" value="Unassembled WGS sequence"/>
</dbReference>
<dbReference type="NCBIfam" id="TIGR01251">
    <property type="entry name" value="ribP_PPkin"/>
    <property type="match status" value="1"/>
</dbReference>
<protein>
    <submittedName>
        <fullName evidence="5">Ribose-phosphate diphosphokinase</fullName>
        <ecNumber evidence="5">2.7.6.1</ecNumber>
    </submittedName>
</protein>
<dbReference type="GO" id="GO:0005737">
    <property type="term" value="C:cytoplasm"/>
    <property type="evidence" value="ECO:0007669"/>
    <property type="project" value="TreeGrafter"/>
</dbReference>
<evidence type="ECO:0000259" key="3">
    <source>
        <dbReference type="Pfam" id="PF00156"/>
    </source>
</evidence>
<dbReference type="Gene3D" id="3.40.50.2020">
    <property type="match status" value="2"/>
</dbReference>
<feature type="domain" description="Phosphoribosyltransferase" evidence="3">
    <location>
        <begin position="157"/>
        <end position="245"/>
    </location>
</feature>
<name>A0A7C5IZH4_9GAMM</name>
<dbReference type="AlphaFoldDB" id="A0A7C5IZH4"/>
<feature type="domain" description="Ribose-phosphate pyrophosphokinase N-terminal" evidence="4">
    <location>
        <begin position="9"/>
        <end position="112"/>
    </location>
</feature>
<organism evidence="5">
    <name type="scientific">Thiolapillus brandeum</name>
    <dbReference type="NCBI Taxonomy" id="1076588"/>
    <lineage>
        <taxon>Bacteria</taxon>
        <taxon>Pseudomonadati</taxon>
        <taxon>Pseudomonadota</taxon>
        <taxon>Gammaproteobacteria</taxon>
        <taxon>Chromatiales</taxon>
        <taxon>Sedimenticolaceae</taxon>
        <taxon>Thiolapillus</taxon>
    </lineage>
</organism>
<dbReference type="CDD" id="cd06223">
    <property type="entry name" value="PRTases_typeI"/>
    <property type="match status" value="1"/>
</dbReference>
<dbReference type="EMBL" id="DROM01000050">
    <property type="protein sequence ID" value="HHH12748.1"/>
    <property type="molecule type" value="Genomic_DNA"/>
</dbReference>
<dbReference type="InterPro" id="IPR029057">
    <property type="entry name" value="PRTase-like"/>
</dbReference>
<dbReference type="NCBIfam" id="NF005537">
    <property type="entry name" value="PRK07199.1"/>
    <property type="match status" value="1"/>
</dbReference>
<dbReference type="GO" id="GO:0004749">
    <property type="term" value="F:ribose phosphate diphosphokinase activity"/>
    <property type="evidence" value="ECO:0007669"/>
    <property type="project" value="UniProtKB-EC"/>
</dbReference>
<dbReference type="Pfam" id="PF00156">
    <property type="entry name" value="Pribosyltran"/>
    <property type="match status" value="1"/>
</dbReference>
<dbReference type="SUPFAM" id="SSF53271">
    <property type="entry name" value="PRTase-like"/>
    <property type="match status" value="2"/>
</dbReference>
<dbReference type="Pfam" id="PF13793">
    <property type="entry name" value="Pribosyltran_N"/>
    <property type="match status" value="1"/>
</dbReference>
<comment type="caution">
    <text evidence="5">The sequence shown here is derived from an EMBL/GenBank/DDBJ whole genome shotgun (WGS) entry which is preliminary data.</text>
</comment>